<evidence type="ECO:0000313" key="1">
    <source>
        <dbReference type="EMBL" id="GAG36651.1"/>
    </source>
</evidence>
<proteinExistence type="predicted"/>
<dbReference type="AlphaFoldDB" id="X0YIK2"/>
<dbReference type="EMBL" id="BARS01040526">
    <property type="protein sequence ID" value="GAG36651.1"/>
    <property type="molecule type" value="Genomic_DNA"/>
</dbReference>
<dbReference type="InterPro" id="IPR013783">
    <property type="entry name" value="Ig-like_fold"/>
</dbReference>
<organism evidence="1">
    <name type="scientific">marine sediment metagenome</name>
    <dbReference type="NCBI Taxonomy" id="412755"/>
    <lineage>
        <taxon>unclassified sequences</taxon>
        <taxon>metagenomes</taxon>
        <taxon>ecological metagenomes</taxon>
    </lineage>
</organism>
<gene>
    <name evidence="1" type="ORF">S01H1_61758</name>
</gene>
<accession>X0YIK2</accession>
<comment type="caution">
    <text evidence="1">The sequence shown here is derived from an EMBL/GenBank/DDBJ whole genome shotgun (WGS) entry which is preliminary data.</text>
</comment>
<name>X0YIK2_9ZZZZ</name>
<dbReference type="Gene3D" id="2.60.40.10">
    <property type="entry name" value="Immunoglobulins"/>
    <property type="match status" value="1"/>
</dbReference>
<protein>
    <recommendedName>
        <fullName evidence="2">Fibronectin type-III domain-containing protein</fullName>
    </recommendedName>
</protein>
<evidence type="ECO:0008006" key="2">
    <source>
        <dbReference type="Google" id="ProtNLM"/>
    </source>
</evidence>
<feature type="non-terminal residue" evidence="1">
    <location>
        <position position="241"/>
    </location>
</feature>
<reference evidence="1" key="1">
    <citation type="journal article" date="2014" name="Front. Microbiol.">
        <title>High frequency of phylogenetically diverse reductive dehalogenase-homologous genes in deep subseafloor sedimentary metagenomes.</title>
        <authorList>
            <person name="Kawai M."/>
            <person name="Futagami T."/>
            <person name="Toyoda A."/>
            <person name="Takaki Y."/>
            <person name="Nishi S."/>
            <person name="Hori S."/>
            <person name="Arai W."/>
            <person name="Tsubouchi T."/>
            <person name="Morono Y."/>
            <person name="Uchiyama I."/>
            <person name="Ito T."/>
            <person name="Fujiyama A."/>
            <person name="Inagaki F."/>
            <person name="Takami H."/>
        </authorList>
    </citation>
    <scope>NUCLEOTIDE SEQUENCE</scope>
    <source>
        <strain evidence="1">Expedition CK06-06</strain>
    </source>
</reference>
<sequence>MGIRRLYWVNDWPTIWTPITVTFNADDYPSSIGQTLGISLRNTGSGSNAAFDHVSLVKVTPDYDPPTPDPITWASVPTADDQDSISMTATTATDPSGVQYYFDETSGNPGGSDSVWQANPSYNDGDLDAETQYTYTVTARDNSANQNETAASTAESATTEVALVLADNFESSMNWSNNWTAYGAWQRVTENPYEGNWSAEIDGGVTDSALVSAAIDVTGKADATVTFAWLIERSFDSGEYL</sequence>